<evidence type="ECO:0000313" key="1">
    <source>
        <dbReference type="EMBL" id="CAJ35822.1"/>
    </source>
</evidence>
<organism evidence="1 2">
    <name type="scientific">Methanocella arvoryzae (strain DSM 22066 / NBRC 105507 / MRE50)</name>
    <dbReference type="NCBI Taxonomy" id="351160"/>
    <lineage>
        <taxon>Archaea</taxon>
        <taxon>Methanobacteriati</taxon>
        <taxon>Methanobacteriota</taxon>
        <taxon>Stenosarchaea group</taxon>
        <taxon>Methanomicrobia</taxon>
        <taxon>Methanocellales</taxon>
        <taxon>Methanocellaceae</taxon>
        <taxon>Methanocella</taxon>
    </lineage>
</organism>
<reference evidence="1 2" key="1">
    <citation type="journal article" date="2006" name="Science">
        <title>Genome of rice cluster I archaea -- the key methane producers in the rice rhizosphere.</title>
        <authorList>
            <person name="Erkel C."/>
            <person name="Kube M."/>
            <person name="Reinhardt R."/>
            <person name="Liesack W."/>
        </authorList>
    </citation>
    <scope>NUCLEOTIDE SEQUENCE [LARGE SCALE GENOMIC DNA]</scope>
    <source>
        <strain evidence="2">DSM 22066 / NBRC 105507 / MRE50</strain>
    </source>
</reference>
<accession>Q0W721</accession>
<dbReference type="GeneID" id="5144997"/>
<gene>
    <name evidence="1" type="ORF">RCIX378</name>
</gene>
<keyword evidence="2" id="KW-1185">Reference proteome</keyword>
<evidence type="ECO:0008006" key="3">
    <source>
        <dbReference type="Google" id="ProtNLM"/>
    </source>
</evidence>
<protein>
    <recommendedName>
        <fullName evidence="3">Lipocalin-like domain-containing protein</fullName>
    </recommendedName>
</protein>
<dbReference type="STRING" id="351160.RCIX378"/>
<dbReference type="KEGG" id="rci:RCIX378"/>
<dbReference type="AlphaFoldDB" id="Q0W721"/>
<dbReference type="EMBL" id="AM114193">
    <property type="protein sequence ID" value="CAJ35822.1"/>
    <property type="molecule type" value="Genomic_DNA"/>
</dbReference>
<proteinExistence type="predicted"/>
<name>Q0W721_METAR</name>
<dbReference type="PROSITE" id="PS51257">
    <property type="entry name" value="PROKAR_LIPOPROTEIN"/>
    <property type="match status" value="1"/>
</dbReference>
<dbReference type="Proteomes" id="UP000000663">
    <property type="component" value="Chromosome"/>
</dbReference>
<evidence type="ECO:0000313" key="2">
    <source>
        <dbReference type="Proteomes" id="UP000000663"/>
    </source>
</evidence>
<sequence length="125" mass="13548">MKPISGLLLLQLILMAVTLAGCCGPINSVNYSGDPVIGTWNWMSPGGSAGIEASYTFAADGTFTRTYKEGSVVETHSGTWSKTDTNTYALVYKGKNPGFDSENLYYLNQTGRLRNDSNDFFKKAA</sequence>
<dbReference type="RefSeq" id="WP_012036679.1">
    <property type="nucleotide sequence ID" value="NC_009464.1"/>
</dbReference>